<dbReference type="EMBL" id="KZ819295">
    <property type="protein sequence ID" value="PWN97461.1"/>
    <property type="molecule type" value="Genomic_DNA"/>
</dbReference>
<dbReference type="AlphaFoldDB" id="A0A316Z7B3"/>
<evidence type="ECO:0000313" key="2">
    <source>
        <dbReference type="EMBL" id="PWN97461.1"/>
    </source>
</evidence>
<name>A0A316Z7B3_9BASI</name>
<proteinExistence type="predicted"/>
<reference evidence="2 3" key="1">
    <citation type="journal article" date="2018" name="Mol. Biol. Evol.">
        <title>Broad Genomic Sampling Reveals a Smut Pathogenic Ancestry of the Fungal Clade Ustilaginomycotina.</title>
        <authorList>
            <person name="Kijpornyongpan T."/>
            <person name="Mondo S.J."/>
            <person name="Barry K."/>
            <person name="Sandor L."/>
            <person name="Lee J."/>
            <person name="Lipzen A."/>
            <person name="Pangilinan J."/>
            <person name="LaButti K."/>
            <person name="Hainaut M."/>
            <person name="Henrissat B."/>
            <person name="Grigoriev I.V."/>
            <person name="Spatafora J.W."/>
            <person name="Aime M.C."/>
        </authorList>
    </citation>
    <scope>NUCLEOTIDE SEQUENCE [LARGE SCALE GENOMIC DNA]</scope>
    <source>
        <strain evidence="2 3">MCA 4186</strain>
    </source>
</reference>
<gene>
    <name evidence="2" type="ORF">FA09DRAFT_55989</name>
</gene>
<organism evidence="2 3">
    <name type="scientific">Tilletiopsis washingtonensis</name>
    <dbReference type="NCBI Taxonomy" id="58919"/>
    <lineage>
        <taxon>Eukaryota</taxon>
        <taxon>Fungi</taxon>
        <taxon>Dikarya</taxon>
        <taxon>Basidiomycota</taxon>
        <taxon>Ustilaginomycotina</taxon>
        <taxon>Exobasidiomycetes</taxon>
        <taxon>Entylomatales</taxon>
        <taxon>Entylomatales incertae sedis</taxon>
        <taxon>Tilletiopsis</taxon>
    </lineage>
</organism>
<feature type="compositionally biased region" description="Basic and acidic residues" evidence="1">
    <location>
        <begin position="108"/>
        <end position="119"/>
    </location>
</feature>
<keyword evidence="3" id="KW-1185">Reference proteome</keyword>
<protein>
    <submittedName>
        <fullName evidence="2">Uncharacterized protein</fullName>
    </submittedName>
</protein>
<accession>A0A316Z7B3</accession>
<dbReference type="GeneID" id="37273260"/>
<dbReference type="RefSeq" id="XP_025597740.1">
    <property type="nucleotide sequence ID" value="XM_025745716.1"/>
</dbReference>
<evidence type="ECO:0000313" key="3">
    <source>
        <dbReference type="Proteomes" id="UP000245946"/>
    </source>
</evidence>
<feature type="region of interest" description="Disordered" evidence="1">
    <location>
        <begin position="1"/>
        <end position="23"/>
    </location>
</feature>
<evidence type="ECO:0000256" key="1">
    <source>
        <dbReference type="SAM" id="MobiDB-lite"/>
    </source>
</evidence>
<sequence>MSPRSAPRCAPQQAALERAGRRTRCVPSRCGTSGAAPSCELRQKKALRAQERGSMKRGCAARGVRAESSAALHAVCIWSSVRMRADRAVRRGPFGGKRGQGRPTIRAAAERQAPEGRVR</sequence>
<dbReference type="Proteomes" id="UP000245946">
    <property type="component" value="Unassembled WGS sequence"/>
</dbReference>
<feature type="region of interest" description="Disordered" evidence="1">
    <location>
        <begin position="89"/>
        <end position="119"/>
    </location>
</feature>